<dbReference type="Proteomes" id="UP000449969">
    <property type="component" value="Unassembled WGS sequence"/>
</dbReference>
<protein>
    <submittedName>
        <fullName evidence="1">Uncharacterized protein</fullName>
    </submittedName>
</protein>
<evidence type="ECO:0000313" key="1">
    <source>
        <dbReference type="EMBL" id="MVT76006.1"/>
    </source>
</evidence>
<gene>
    <name evidence="1" type="ORF">GPL20_23655</name>
</gene>
<accession>A0A844TCH5</accession>
<keyword evidence="2" id="KW-1185">Reference proteome</keyword>
<reference evidence="1 2" key="1">
    <citation type="submission" date="2019-12" db="EMBL/GenBank/DDBJ databases">
        <title>Draft genome sequences Bradyrhizobium cajani AMBPC1010, Bradyrhizobium pachyrhizi AMBPC1040 and Bradyrhizobium yuanmingense ALSPC3051, three plant growth promoting strains isolated from nodules of Cajanus cajan L. in Dominican Republic.</title>
        <authorList>
            <person name="Flores-Felix J.D."/>
            <person name="Araujo J."/>
            <person name="Diaz-Alcantara C."/>
            <person name="Gonzalez-Andres F."/>
            <person name="Velazquez E."/>
        </authorList>
    </citation>
    <scope>NUCLEOTIDE SEQUENCE [LARGE SCALE GENOMIC DNA]</scope>
    <source>
        <strain evidence="1 2">1010</strain>
    </source>
</reference>
<sequence>MGIPKDGTMSVRITCVGHASRRWRSARTKAAASALNQRLSESRAKTIYDQVDPIVKMQLPGLPIALGQRAVGSTEPFPTVSEDNAAIDRSVVLMVDLVWTGTGGYKKVPRPPRLIYAPSTLWELKIAALFGASGIGFKSSLLRVKIKNLNTGRELSLFGPIFGGDLTIGPGMFKKVPKVKPVNFDKVDPKQLRDAQVGKPVVFTTPLMDFEDWINGSEGQLVRLVHAHLKTGVTKSQTSFLQFVGVDTHPGSLVFDLKALGFSLGIPEVSDQVQAGKLTAENHPTDMYLVDTPDDTIPIQVAQHRSEGILISFPTEKHQWKDLSSSQQDEVRRFVLNRTAAIRDLADFKDVVAPTP</sequence>
<dbReference type="OrthoDB" id="8194352at2"/>
<dbReference type="AlphaFoldDB" id="A0A844TCH5"/>
<name>A0A844TCH5_9BRAD</name>
<dbReference type="EMBL" id="WQNE01000021">
    <property type="protein sequence ID" value="MVT76006.1"/>
    <property type="molecule type" value="Genomic_DNA"/>
</dbReference>
<evidence type="ECO:0000313" key="2">
    <source>
        <dbReference type="Proteomes" id="UP000449969"/>
    </source>
</evidence>
<comment type="caution">
    <text evidence="1">The sequence shown here is derived from an EMBL/GenBank/DDBJ whole genome shotgun (WGS) entry which is preliminary data.</text>
</comment>
<dbReference type="RefSeq" id="WP_157332112.1">
    <property type="nucleotide sequence ID" value="NZ_JANADL010000004.1"/>
</dbReference>
<proteinExistence type="predicted"/>
<organism evidence="1 2">
    <name type="scientific">Bradyrhizobium cajani</name>
    <dbReference type="NCBI Taxonomy" id="1928661"/>
    <lineage>
        <taxon>Bacteria</taxon>
        <taxon>Pseudomonadati</taxon>
        <taxon>Pseudomonadota</taxon>
        <taxon>Alphaproteobacteria</taxon>
        <taxon>Hyphomicrobiales</taxon>
        <taxon>Nitrobacteraceae</taxon>
        <taxon>Bradyrhizobium</taxon>
    </lineage>
</organism>